<name>A7NIE0_ROSCS</name>
<dbReference type="InterPro" id="IPR045990">
    <property type="entry name" value="DUF5946"/>
</dbReference>
<protein>
    <submittedName>
        <fullName evidence="1">Uncharacterized protein</fullName>
    </submittedName>
</protein>
<dbReference type="RefSeq" id="WP_012119670.1">
    <property type="nucleotide sequence ID" value="NC_009767.1"/>
</dbReference>
<proteinExistence type="predicted"/>
<keyword evidence="2" id="KW-1185">Reference proteome</keyword>
<organism evidence="1 2">
    <name type="scientific">Roseiflexus castenholzii (strain DSM 13941 / HLO8)</name>
    <dbReference type="NCBI Taxonomy" id="383372"/>
    <lineage>
        <taxon>Bacteria</taxon>
        <taxon>Bacillati</taxon>
        <taxon>Chloroflexota</taxon>
        <taxon>Chloroflexia</taxon>
        <taxon>Chloroflexales</taxon>
        <taxon>Roseiflexineae</taxon>
        <taxon>Roseiflexaceae</taxon>
        <taxon>Roseiflexus</taxon>
    </lineage>
</organism>
<accession>A7NIE0</accession>
<evidence type="ECO:0000313" key="2">
    <source>
        <dbReference type="Proteomes" id="UP000000263"/>
    </source>
</evidence>
<dbReference type="OrthoDB" id="158614at2"/>
<sequence length="168" mass="18587">MLEICPGCGVALPAVDGGSHRYIGASPSCWAIFTALVNAGEPPLAFAPLNQLITDAYAAQHPGTPSDQAIQSVAVHTLTLYAILVRGVDPERALWVRQRALRGTRRGRFFWLTPPSFNSTRTIADIVRQSTPEARTTEAQHYITDVWQRWSLLHQQTIADWHEAFVIA</sequence>
<reference evidence="1 2" key="1">
    <citation type="submission" date="2007-08" db="EMBL/GenBank/DDBJ databases">
        <title>Complete sequence of Roseiflexus castenholzii DSM 13941.</title>
        <authorList>
            <consortium name="US DOE Joint Genome Institute"/>
            <person name="Copeland A."/>
            <person name="Lucas S."/>
            <person name="Lapidus A."/>
            <person name="Barry K."/>
            <person name="Glavina del Rio T."/>
            <person name="Dalin E."/>
            <person name="Tice H."/>
            <person name="Pitluck S."/>
            <person name="Thompson L.S."/>
            <person name="Brettin T."/>
            <person name="Bruce D."/>
            <person name="Detter J.C."/>
            <person name="Han C."/>
            <person name="Tapia R."/>
            <person name="Schmutz J."/>
            <person name="Larimer F."/>
            <person name="Land M."/>
            <person name="Hauser L."/>
            <person name="Kyrpides N."/>
            <person name="Mikhailova N."/>
            <person name="Bryant D.A."/>
            <person name="Hanada S."/>
            <person name="Tsukatani Y."/>
            <person name="Richardson P."/>
        </authorList>
    </citation>
    <scope>NUCLEOTIDE SEQUENCE [LARGE SCALE GENOMIC DNA]</scope>
    <source>
        <strain evidence="2">DSM 13941 / HLO8</strain>
    </source>
</reference>
<dbReference type="KEGG" id="rca:Rcas_1143"/>
<dbReference type="STRING" id="383372.Rcas_1143"/>
<dbReference type="Pfam" id="PF19371">
    <property type="entry name" value="DUF5946"/>
    <property type="match status" value="1"/>
</dbReference>
<dbReference type="HOGENOM" id="CLU_133846_0_0_0"/>
<dbReference type="eggNOG" id="ENOG50336W9">
    <property type="taxonomic scope" value="Bacteria"/>
</dbReference>
<evidence type="ECO:0000313" key="1">
    <source>
        <dbReference type="EMBL" id="ABU57240.1"/>
    </source>
</evidence>
<gene>
    <name evidence="1" type="ordered locus">Rcas_1143</name>
</gene>
<dbReference type="AlphaFoldDB" id="A7NIE0"/>
<dbReference type="EMBL" id="CP000804">
    <property type="protein sequence ID" value="ABU57240.1"/>
    <property type="molecule type" value="Genomic_DNA"/>
</dbReference>
<dbReference type="Proteomes" id="UP000000263">
    <property type="component" value="Chromosome"/>
</dbReference>